<name>A0A367LIH2_9HYPO</name>
<evidence type="ECO:0000313" key="1">
    <source>
        <dbReference type="EMBL" id="RCI14224.1"/>
    </source>
</evidence>
<reference evidence="1 2" key="1">
    <citation type="journal article" date="2015" name="BMC Genomics">
        <title>Insights from the genome of Ophiocordyceps polyrhachis-furcata to pathogenicity and host specificity in insect fungi.</title>
        <authorList>
            <person name="Wichadakul D."/>
            <person name="Kobmoo N."/>
            <person name="Ingsriswang S."/>
            <person name="Tangphatsornruang S."/>
            <person name="Chantasingh D."/>
            <person name="Luangsa-ard J.J."/>
            <person name="Eurwilaichitr L."/>
        </authorList>
    </citation>
    <scope>NUCLEOTIDE SEQUENCE [LARGE SCALE GENOMIC DNA]</scope>
    <source>
        <strain evidence="1 2">BCC 54312</strain>
    </source>
</reference>
<organism evidence="1 2">
    <name type="scientific">Ophiocordyceps polyrhachis-furcata BCC 54312</name>
    <dbReference type="NCBI Taxonomy" id="1330021"/>
    <lineage>
        <taxon>Eukaryota</taxon>
        <taxon>Fungi</taxon>
        <taxon>Dikarya</taxon>
        <taxon>Ascomycota</taxon>
        <taxon>Pezizomycotina</taxon>
        <taxon>Sordariomycetes</taxon>
        <taxon>Hypocreomycetidae</taxon>
        <taxon>Hypocreales</taxon>
        <taxon>Ophiocordycipitaceae</taxon>
        <taxon>Ophiocordyceps</taxon>
    </lineage>
</organism>
<accession>A0A367LIH2</accession>
<dbReference type="AlphaFoldDB" id="A0A367LIH2"/>
<dbReference type="EMBL" id="LKCN02000004">
    <property type="protein sequence ID" value="RCI14224.1"/>
    <property type="molecule type" value="Genomic_DNA"/>
</dbReference>
<protein>
    <submittedName>
        <fullName evidence="1">Uncharacterized protein</fullName>
    </submittedName>
</protein>
<evidence type="ECO:0000313" key="2">
    <source>
        <dbReference type="Proteomes" id="UP000253664"/>
    </source>
</evidence>
<sequence length="66" mass="7595">MLIRDGEREHDDEDGGRRKEIVLCISNIFILHTYVDAPKMHQFTIQHKAKSGQMGLKQTRANGEDD</sequence>
<dbReference type="Proteomes" id="UP000253664">
    <property type="component" value="Unassembled WGS sequence"/>
</dbReference>
<proteinExistence type="predicted"/>
<gene>
    <name evidence="1" type="ORF">L249_6199</name>
</gene>
<keyword evidence="2" id="KW-1185">Reference proteome</keyword>
<comment type="caution">
    <text evidence="1">The sequence shown here is derived from an EMBL/GenBank/DDBJ whole genome shotgun (WGS) entry which is preliminary data.</text>
</comment>